<dbReference type="GO" id="GO:0016829">
    <property type="term" value="F:lyase activity"/>
    <property type="evidence" value="ECO:0007669"/>
    <property type="project" value="UniProtKB-KW"/>
</dbReference>
<dbReference type="AlphaFoldDB" id="A0A1I0VDH9"/>
<dbReference type="InterPro" id="IPR006638">
    <property type="entry name" value="Elp3/MiaA/NifB-like_rSAM"/>
</dbReference>
<dbReference type="NCBIfam" id="NF033668">
    <property type="entry name" value="rSAM_PA0069"/>
    <property type="match status" value="1"/>
</dbReference>
<dbReference type="SUPFAM" id="SSF102114">
    <property type="entry name" value="Radical SAM enzymes"/>
    <property type="match status" value="1"/>
</dbReference>
<keyword evidence="2" id="KW-0408">Iron</keyword>
<proteinExistence type="predicted"/>
<sequence length="378" mass="41827">MIIGSLQVFSVCSNSVVMDHDEGTRIGAGRRRGRGAVSNEASRFDLGREVESDGWDIPEDRGLLRTEVREERPRSIINYVRSPDLPFDRSINPYRGCEHGCIYCFARPTHAYLGLSPGLDFETRLVARPDAPKVLTRELRAKGYRAAPIAIGTNTDPYQPLERERGIMRACLEVLEAASHPVAIVTKGAGIERDLDILGRMAARGLVRVGISVTTLDPGLARKMEPRVPSPSRRMAAITRLSEAGVPVRLMASPMIPALTDPELEAILEAGRDAGARSASWIMLRLPREVAPLFREWLEEHVPGQAARVMARVREMHGGKDYDARWGRRMRGEGPYAKLIAQRFDLAVRRLGLDAAQPPLTTGLFRPPSLPGDQMALF</sequence>
<keyword evidence="3" id="KW-0411">Iron-sulfur</keyword>
<keyword evidence="1" id="KW-0479">Metal-binding</keyword>
<dbReference type="CDD" id="cd01335">
    <property type="entry name" value="Radical_SAM"/>
    <property type="match status" value="1"/>
</dbReference>
<dbReference type="InterPro" id="IPR058240">
    <property type="entry name" value="rSAM_sf"/>
</dbReference>
<dbReference type="PANTHER" id="PTHR43432">
    <property type="entry name" value="SLR0285 PROTEIN"/>
    <property type="match status" value="1"/>
</dbReference>
<keyword evidence="6" id="KW-1185">Reference proteome</keyword>
<evidence type="ECO:0000313" key="6">
    <source>
        <dbReference type="Proteomes" id="UP000198796"/>
    </source>
</evidence>
<dbReference type="EMBL" id="FOJU01000001">
    <property type="protein sequence ID" value="SFA74322.1"/>
    <property type="molecule type" value="Genomic_DNA"/>
</dbReference>
<evidence type="ECO:0000259" key="4">
    <source>
        <dbReference type="PROSITE" id="PS51918"/>
    </source>
</evidence>
<dbReference type="PANTHER" id="PTHR43432:SF3">
    <property type="entry name" value="SLR0285 PROTEIN"/>
    <property type="match status" value="1"/>
</dbReference>
<evidence type="ECO:0000256" key="1">
    <source>
        <dbReference type="ARBA" id="ARBA00022723"/>
    </source>
</evidence>
<dbReference type="GO" id="GO:0051536">
    <property type="term" value="F:iron-sulfur cluster binding"/>
    <property type="evidence" value="ECO:0007669"/>
    <property type="project" value="UniProtKB-KW"/>
</dbReference>
<feature type="domain" description="Radical SAM core" evidence="4">
    <location>
        <begin position="83"/>
        <end position="320"/>
    </location>
</feature>
<evidence type="ECO:0000256" key="3">
    <source>
        <dbReference type="ARBA" id="ARBA00023014"/>
    </source>
</evidence>
<dbReference type="Pfam" id="PF04055">
    <property type="entry name" value="Radical_SAM"/>
    <property type="match status" value="1"/>
</dbReference>
<protein>
    <submittedName>
        <fullName evidence="5">DNA repair photolyase</fullName>
    </submittedName>
</protein>
<dbReference type="Proteomes" id="UP000198796">
    <property type="component" value="Unassembled WGS sequence"/>
</dbReference>
<accession>A0A1I0VDH9</accession>
<gene>
    <name evidence="5" type="ORF">SAMN05421688_0537</name>
</gene>
<organism evidence="5 6">
    <name type="scientific">Poseidonocella pacifica</name>
    <dbReference type="NCBI Taxonomy" id="871651"/>
    <lineage>
        <taxon>Bacteria</taxon>
        <taxon>Pseudomonadati</taxon>
        <taxon>Pseudomonadota</taxon>
        <taxon>Alphaproteobacteria</taxon>
        <taxon>Rhodobacterales</taxon>
        <taxon>Roseobacteraceae</taxon>
        <taxon>Poseidonocella</taxon>
    </lineage>
</organism>
<dbReference type="SFLD" id="SFLDG01084">
    <property type="entry name" value="Uncharacterised_Radical_SAM_Su"/>
    <property type="match status" value="1"/>
</dbReference>
<name>A0A1I0VDH9_9RHOB</name>
<dbReference type="Gene3D" id="3.80.30.30">
    <property type="match status" value="1"/>
</dbReference>
<dbReference type="STRING" id="871651.SAMN05421688_0537"/>
<dbReference type="SFLD" id="SFLDS00029">
    <property type="entry name" value="Radical_SAM"/>
    <property type="match status" value="1"/>
</dbReference>
<dbReference type="InterPro" id="IPR007197">
    <property type="entry name" value="rSAM"/>
</dbReference>
<dbReference type="InterPro" id="IPR040086">
    <property type="entry name" value="MJ0683-like"/>
</dbReference>
<keyword evidence="5" id="KW-0456">Lyase</keyword>
<reference evidence="5 6" key="1">
    <citation type="submission" date="2016-10" db="EMBL/GenBank/DDBJ databases">
        <authorList>
            <person name="de Groot N.N."/>
        </authorList>
    </citation>
    <scope>NUCLEOTIDE SEQUENCE [LARGE SCALE GENOMIC DNA]</scope>
    <source>
        <strain evidence="5 6">DSM 29316</strain>
    </source>
</reference>
<dbReference type="SMART" id="SM00729">
    <property type="entry name" value="Elp3"/>
    <property type="match status" value="1"/>
</dbReference>
<evidence type="ECO:0000256" key="2">
    <source>
        <dbReference type="ARBA" id="ARBA00023004"/>
    </source>
</evidence>
<evidence type="ECO:0000313" key="5">
    <source>
        <dbReference type="EMBL" id="SFA74322.1"/>
    </source>
</evidence>
<dbReference type="GO" id="GO:0046872">
    <property type="term" value="F:metal ion binding"/>
    <property type="evidence" value="ECO:0007669"/>
    <property type="project" value="UniProtKB-KW"/>
</dbReference>
<dbReference type="PROSITE" id="PS51918">
    <property type="entry name" value="RADICAL_SAM"/>
    <property type="match status" value="1"/>
</dbReference>